<feature type="domain" description="GATA-type" evidence="3">
    <location>
        <begin position="92"/>
        <end position="133"/>
    </location>
</feature>
<reference evidence="4 5" key="1">
    <citation type="submission" date="2019-02" db="EMBL/GenBank/DDBJ databases">
        <title>Deep-cultivation of Planctomycetes and their phenomic and genomic characterization uncovers novel biology.</title>
        <authorList>
            <person name="Wiegand S."/>
            <person name="Jogler M."/>
            <person name="Boedeker C."/>
            <person name="Pinto D."/>
            <person name="Vollmers J."/>
            <person name="Rivas-Marin E."/>
            <person name="Kohn T."/>
            <person name="Peeters S.H."/>
            <person name="Heuer A."/>
            <person name="Rast P."/>
            <person name="Oberbeckmann S."/>
            <person name="Bunk B."/>
            <person name="Jeske O."/>
            <person name="Meyerdierks A."/>
            <person name="Storesund J.E."/>
            <person name="Kallscheuer N."/>
            <person name="Luecker S."/>
            <person name="Lage O.M."/>
            <person name="Pohl T."/>
            <person name="Merkel B.J."/>
            <person name="Hornburger P."/>
            <person name="Mueller R.-W."/>
            <person name="Bruemmer F."/>
            <person name="Labrenz M."/>
            <person name="Spormann A.M."/>
            <person name="Op Den Camp H."/>
            <person name="Overmann J."/>
            <person name="Amann R."/>
            <person name="Jetten M.S.M."/>
            <person name="Mascher T."/>
            <person name="Medema M.H."/>
            <person name="Devos D.P."/>
            <person name="Kaster A.-K."/>
            <person name="Ovreas L."/>
            <person name="Rohde M."/>
            <person name="Galperin M.Y."/>
            <person name="Jogler C."/>
        </authorList>
    </citation>
    <scope>NUCLEOTIDE SEQUENCE [LARGE SCALE GENOMIC DNA]</scope>
    <source>
        <strain evidence="4 5">KOR42</strain>
    </source>
</reference>
<evidence type="ECO:0000259" key="3">
    <source>
        <dbReference type="PROSITE" id="PS50114"/>
    </source>
</evidence>
<evidence type="ECO:0000256" key="1">
    <source>
        <dbReference type="SAM" id="MobiDB-lite"/>
    </source>
</evidence>
<keyword evidence="2" id="KW-0812">Transmembrane</keyword>
<keyword evidence="5" id="KW-1185">Reference proteome</keyword>
<proteinExistence type="predicted"/>
<evidence type="ECO:0000256" key="2">
    <source>
        <dbReference type="SAM" id="Phobius"/>
    </source>
</evidence>
<dbReference type="GO" id="GO:0043565">
    <property type="term" value="F:sequence-specific DNA binding"/>
    <property type="evidence" value="ECO:0007669"/>
    <property type="project" value="InterPro"/>
</dbReference>
<evidence type="ECO:0000313" key="4">
    <source>
        <dbReference type="EMBL" id="TWT43514.1"/>
    </source>
</evidence>
<feature type="region of interest" description="Disordered" evidence="1">
    <location>
        <begin position="73"/>
        <end position="92"/>
    </location>
</feature>
<dbReference type="GO" id="GO:0006355">
    <property type="term" value="P:regulation of DNA-templated transcription"/>
    <property type="evidence" value="ECO:0007669"/>
    <property type="project" value="InterPro"/>
</dbReference>
<sequence length="133" mass="14704">MQFFKLMGIVPLGIGFTVLVFVWSQPFNGFGDIPVFFRLFASFVALGFILQGAALLSGQFTDPNKLKAMLERMRPDVPKNSTTDEETPKSNTELSYSCSNCGAALSPKAEVSPHGDTKCDHCGKWFNIYNRQA</sequence>
<organism evidence="4 5">
    <name type="scientific">Thalassoglobus neptunius</name>
    <dbReference type="NCBI Taxonomy" id="1938619"/>
    <lineage>
        <taxon>Bacteria</taxon>
        <taxon>Pseudomonadati</taxon>
        <taxon>Planctomycetota</taxon>
        <taxon>Planctomycetia</taxon>
        <taxon>Planctomycetales</taxon>
        <taxon>Planctomycetaceae</taxon>
        <taxon>Thalassoglobus</taxon>
    </lineage>
</organism>
<evidence type="ECO:0000313" key="5">
    <source>
        <dbReference type="Proteomes" id="UP000317243"/>
    </source>
</evidence>
<keyword evidence="2" id="KW-1133">Transmembrane helix</keyword>
<dbReference type="PROSITE" id="PS50114">
    <property type="entry name" value="GATA_ZN_FINGER_2"/>
    <property type="match status" value="1"/>
</dbReference>
<protein>
    <recommendedName>
        <fullName evidence="3">GATA-type domain-containing protein</fullName>
    </recommendedName>
</protein>
<feature type="transmembrane region" description="Helical" evidence="2">
    <location>
        <begin position="6"/>
        <end position="23"/>
    </location>
</feature>
<dbReference type="RefSeq" id="WP_146511813.1">
    <property type="nucleotide sequence ID" value="NZ_SIHI01000032.1"/>
</dbReference>
<feature type="transmembrane region" description="Helical" evidence="2">
    <location>
        <begin position="35"/>
        <end position="56"/>
    </location>
</feature>
<gene>
    <name evidence="4" type="ORF">KOR42_44550</name>
</gene>
<dbReference type="AlphaFoldDB" id="A0A5C5VYN0"/>
<comment type="caution">
    <text evidence="4">The sequence shown here is derived from an EMBL/GenBank/DDBJ whole genome shotgun (WGS) entry which is preliminary data.</text>
</comment>
<keyword evidence="2" id="KW-0472">Membrane</keyword>
<name>A0A5C5VYN0_9PLAN</name>
<dbReference type="EMBL" id="SIHI01000032">
    <property type="protein sequence ID" value="TWT43514.1"/>
    <property type="molecule type" value="Genomic_DNA"/>
</dbReference>
<dbReference type="Proteomes" id="UP000317243">
    <property type="component" value="Unassembled WGS sequence"/>
</dbReference>
<accession>A0A5C5VYN0</accession>
<dbReference type="InterPro" id="IPR000679">
    <property type="entry name" value="Znf_GATA"/>
</dbReference>
<dbReference type="OrthoDB" id="268322at2"/>